<dbReference type="EMBL" id="JAUZQC010000018">
    <property type="protein sequence ID" value="KAK5854546.1"/>
    <property type="molecule type" value="Genomic_DNA"/>
</dbReference>
<dbReference type="AlphaFoldDB" id="A0AAN8A996"/>
<evidence type="ECO:0000313" key="2">
    <source>
        <dbReference type="Proteomes" id="UP001346869"/>
    </source>
</evidence>
<keyword evidence="2" id="KW-1185">Reference proteome</keyword>
<comment type="caution">
    <text evidence="1">The sequence shown here is derived from an EMBL/GenBank/DDBJ whole genome shotgun (WGS) entry which is preliminary data.</text>
</comment>
<dbReference type="Proteomes" id="UP001346869">
    <property type="component" value="Unassembled WGS sequence"/>
</dbReference>
<name>A0AAN8A996_ELEMC</name>
<organism evidence="1 2">
    <name type="scientific">Eleginops maclovinus</name>
    <name type="common">Patagonian blennie</name>
    <name type="synonym">Eleginus maclovinus</name>
    <dbReference type="NCBI Taxonomy" id="56733"/>
    <lineage>
        <taxon>Eukaryota</taxon>
        <taxon>Metazoa</taxon>
        <taxon>Chordata</taxon>
        <taxon>Craniata</taxon>
        <taxon>Vertebrata</taxon>
        <taxon>Euteleostomi</taxon>
        <taxon>Actinopterygii</taxon>
        <taxon>Neopterygii</taxon>
        <taxon>Teleostei</taxon>
        <taxon>Neoteleostei</taxon>
        <taxon>Acanthomorphata</taxon>
        <taxon>Eupercaria</taxon>
        <taxon>Perciformes</taxon>
        <taxon>Notothenioidei</taxon>
        <taxon>Eleginopidae</taxon>
        <taxon>Eleginops</taxon>
    </lineage>
</organism>
<protein>
    <submittedName>
        <fullName evidence="1">Uncharacterized protein</fullName>
    </submittedName>
</protein>
<accession>A0AAN8A996</accession>
<reference evidence="1 2" key="1">
    <citation type="journal article" date="2023" name="Genes (Basel)">
        <title>Chromosome-Level Genome Assembly and Circadian Gene Repertoire of the Patagonia Blennie Eleginops maclovinus-The Closest Ancestral Proxy of Antarctic Cryonotothenioids.</title>
        <authorList>
            <person name="Cheng C.C."/>
            <person name="Rivera-Colon A.G."/>
            <person name="Minhas B.F."/>
            <person name="Wilson L."/>
            <person name="Rayamajhi N."/>
            <person name="Vargas-Chacoff L."/>
            <person name="Catchen J.M."/>
        </authorList>
    </citation>
    <scope>NUCLEOTIDE SEQUENCE [LARGE SCALE GENOMIC DNA]</scope>
    <source>
        <strain evidence="1">JMC-PN-2008</strain>
    </source>
</reference>
<proteinExistence type="predicted"/>
<reference evidence="1 2" key="2">
    <citation type="journal article" date="2023" name="Mol. Biol. Evol.">
        <title>Genomics of Secondarily Temperate Adaptation in the Only Non-Antarctic Icefish.</title>
        <authorList>
            <person name="Rivera-Colon A.G."/>
            <person name="Rayamajhi N."/>
            <person name="Minhas B.F."/>
            <person name="Madrigal G."/>
            <person name="Bilyk K.T."/>
            <person name="Yoon V."/>
            <person name="Hune M."/>
            <person name="Gregory S."/>
            <person name="Cheng C.H.C."/>
            <person name="Catchen J.M."/>
        </authorList>
    </citation>
    <scope>NUCLEOTIDE SEQUENCE [LARGE SCALE GENOMIC DNA]</scope>
    <source>
        <strain evidence="1">JMC-PN-2008</strain>
    </source>
</reference>
<sequence>MTQHPQPGADTPPRLVAARCLCELLLMSAVYQQRPEQHRQMETTTSARGEEEQGRCQILRCWFIYLSL</sequence>
<evidence type="ECO:0000313" key="1">
    <source>
        <dbReference type="EMBL" id="KAK5854546.1"/>
    </source>
</evidence>
<gene>
    <name evidence="1" type="ORF">PBY51_004732</name>
</gene>